<evidence type="ECO:0000313" key="7">
    <source>
        <dbReference type="Proteomes" id="UP000516093"/>
    </source>
</evidence>
<keyword evidence="1" id="KW-0805">Transcription regulation</keyword>
<keyword evidence="7" id="KW-1185">Reference proteome</keyword>
<proteinExistence type="predicted"/>
<feature type="domain" description="HTH tetR-type" evidence="5">
    <location>
        <begin position="15"/>
        <end position="73"/>
    </location>
</feature>
<organism evidence="6 7">
    <name type="scientific">Hymenobacter qilianensis</name>
    <dbReference type="NCBI Taxonomy" id="1385715"/>
    <lineage>
        <taxon>Bacteria</taxon>
        <taxon>Pseudomonadati</taxon>
        <taxon>Bacteroidota</taxon>
        <taxon>Cytophagia</taxon>
        <taxon>Cytophagales</taxon>
        <taxon>Hymenobacteraceae</taxon>
        <taxon>Hymenobacter</taxon>
    </lineage>
</organism>
<accession>A0A7H0GT86</accession>
<gene>
    <name evidence="6" type="ORF">H9L05_15990</name>
</gene>
<dbReference type="AlphaFoldDB" id="A0A7H0GT86"/>
<name>A0A7H0GT86_9BACT</name>
<dbReference type="PANTHER" id="PTHR30055:SF234">
    <property type="entry name" value="HTH-TYPE TRANSCRIPTIONAL REGULATOR BETI"/>
    <property type="match status" value="1"/>
</dbReference>
<dbReference type="GO" id="GO:0003700">
    <property type="term" value="F:DNA-binding transcription factor activity"/>
    <property type="evidence" value="ECO:0007669"/>
    <property type="project" value="TreeGrafter"/>
</dbReference>
<evidence type="ECO:0000256" key="4">
    <source>
        <dbReference type="PROSITE-ProRule" id="PRU00335"/>
    </source>
</evidence>
<dbReference type="InterPro" id="IPR050109">
    <property type="entry name" value="HTH-type_TetR-like_transc_reg"/>
</dbReference>
<dbReference type="SUPFAM" id="SSF46689">
    <property type="entry name" value="Homeodomain-like"/>
    <property type="match status" value="1"/>
</dbReference>
<dbReference type="InterPro" id="IPR009057">
    <property type="entry name" value="Homeodomain-like_sf"/>
</dbReference>
<keyword evidence="2 4" id="KW-0238">DNA-binding</keyword>
<evidence type="ECO:0000313" key="6">
    <source>
        <dbReference type="EMBL" id="QNP51502.1"/>
    </source>
</evidence>
<dbReference type="PROSITE" id="PS50977">
    <property type="entry name" value="HTH_TETR_2"/>
    <property type="match status" value="1"/>
</dbReference>
<evidence type="ECO:0000256" key="1">
    <source>
        <dbReference type="ARBA" id="ARBA00023015"/>
    </source>
</evidence>
<evidence type="ECO:0000259" key="5">
    <source>
        <dbReference type="PROSITE" id="PS50977"/>
    </source>
</evidence>
<dbReference type="Gene3D" id="1.10.357.10">
    <property type="entry name" value="Tetracycline Repressor, domain 2"/>
    <property type="match status" value="1"/>
</dbReference>
<dbReference type="Pfam" id="PF00440">
    <property type="entry name" value="TetR_N"/>
    <property type="match status" value="1"/>
</dbReference>
<dbReference type="PANTHER" id="PTHR30055">
    <property type="entry name" value="HTH-TYPE TRANSCRIPTIONAL REGULATOR RUTR"/>
    <property type="match status" value="1"/>
</dbReference>
<sequence length="217" mass="23636">MKNKTLTTGRIQQKRATRTKILETAQRLLQTQAAFSLEDVAQALGISRATIYRYFSDVDLLCAEAALSFQVKQPADFVLDTQHLGLADSLAYVQAYYNGLAQRHEPAFRKYLSVVLAESVKQGSGASLRGARRLDALEAVMRPYAAQIEPANYERLKQTVSVLTGIEPMIVNKDVNGLSNDASNDLLQWALQMILKGLEAEKVGTGTAGASGKASNS</sequence>
<dbReference type="EMBL" id="CP060784">
    <property type="protein sequence ID" value="QNP51502.1"/>
    <property type="molecule type" value="Genomic_DNA"/>
</dbReference>
<dbReference type="InterPro" id="IPR001647">
    <property type="entry name" value="HTH_TetR"/>
</dbReference>
<protein>
    <submittedName>
        <fullName evidence="6">TetR/AcrR family transcriptional regulator</fullName>
    </submittedName>
</protein>
<keyword evidence="3" id="KW-0804">Transcription</keyword>
<dbReference type="GO" id="GO:0000976">
    <property type="term" value="F:transcription cis-regulatory region binding"/>
    <property type="evidence" value="ECO:0007669"/>
    <property type="project" value="TreeGrafter"/>
</dbReference>
<dbReference type="KEGG" id="hqi:H9L05_15990"/>
<feature type="DNA-binding region" description="H-T-H motif" evidence="4">
    <location>
        <begin position="36"/>
        <end position="55"/>
    </location>
</feature>
<reference evidence="6 7" key="1">
    <citation type="submission" date="2020-08" db="EMBL/GenBank/DDBJ databases">
        <title>Genome sequence of Hymenobacter qilianensis JCM 19763T.</title>
        <authorList>
            <person name="Hyun D.-W."/>
            <person name="Bae J.-W."/>
        </authorList>
    </citation>
    <scope>NUCLEOTIDE SEQUENCE [LARGE SCALE GENOMIC DNA]</scope>
    <source>
        <strain evidence="6 7">JCM 19763</strain>
    </source>
</reference>
<dbReference type="Proteomes" id="UP000516093">
    <property type="component" value="Chromosome"/>
</dbReference>
<dbReference type="RefSeq" id="WP_187731784.1">
    <property type="nucleotide sequence ID" value="NZ_BMFN01000003.1"/>
</dbReference>
<evidence type="ECO:0000256" key="2">
    <source>
        <dbReference type="ARBA" id="ARBA00023125"/>
    </source>
</evidence>
<evidence type="ECO:0000256" key="3">
    <source>
        <dbReference type="ARBA" id="ARBA00023163"/>
    </source>
</evidence>